<feature type="domain" description="DHHA1" evidence="2">
    <location>
        <begin position="143"/>
        <end position="237"/>
    </location>
</feature>
<dbReference type="PANTHER" id="PTHR30255:SF2">
    <property type="entry name" value="SINGLE-STRANDED-DNA-SPECIFIC EXONUCLEASE RECJ"/>
    <property type="match status" value="1"/>
</dbReference>
<keyword evidence="1" id="KW-0378">Hydrolase</keyword>
<dbReference type="InterPro" id="IPR003156">
    <property type="entry name" value="DHHA1_dom"/>
</dbReference>
<reference evidence="4" key="1">
    <citation type="submission" date="2018-06" db="EMBL/GenBank/DDBJ databases">
        <authorList>
            <person name="Zhirakovskaya E."/>
        </authorList>
    </citation>
    <scope>NUCLEOTIDE SEQUENCE</scope>
</reference>
<sequence>QLATPNLAQLLDLVALGTVADLVPLDGNNRIMIDSGLQRIKSKRCAVGINALFEVAGVDQHSADANSLAFYIAPRLNAAGRLEDMSIGINLLLTDDHSEAKQLAAQLHEINQQRKKIQADMQLFADSVVDELKQQPQLPDAICLFHKNWHQGVVGLLASKVKEFTHRPVIAFAQENAESEWLKGSARSIPGLHIRDVLVAIDASHPELIKKFGGHAMAAGLTLKAENLNLFKQQFSAHVTQHLASDGLEQVLLSDGAVDVEDLSLHTAEMIQQAGPWGQHFDQPMFDDWFIVKQKQLIGDNHTKLTLQTPDFQKQIAAIAFNRHPNDFTAEGNSIHICFQMMVNEFRNRRSLQLKIEHILK</sequence>
<dbReference type="EMBL" id="UOEW01000168">
    <property type="protein sequence ID" value="VAW37462.1"/>
    <property type="molecule type" value="Genomic_DNA"/>
</dbReference>
<accession>A0A3B0VEU0</accession>
<dbReference type="Pfam" id="PF02272">
    <property type="entry name" value="DHHA1"/>
    <property type="match status" value="1"/>
</dbReference>
<dbReference type="Gene3D" id="3.10.310.30">
    <property type="match status" value="1"/>
</dbReference>
<dbReference type="GO" id="GO:0004527">
    <property type="term" value="F:exonuclease activity"/>
    <property type="evidence" value="ECO:0007669"/>
    <property type="project" value="UniProtKB-KW"/>
</dbReference>
<dbReference type="PANTHER" id="PTHR30255">
    <property type="entry name" value="SINGLE-STRANDED-DNA-SPECIFIC EXONUCLEASE RECJ"/>
    <property type="match status" value="1"/>
</dbReference>
<evidence type="ECO:0000256" key="1">
    <source>
        <dbReference type="ARBA" id="ARBA00022801"/>
    </source>
</evidence>
<dbReference type="GO" id="GO:0003676">
    <property type="term" value="F:nucleic acid binding"/>
    <property type="evidence" value="ECO:0007669"/>
    <property type="project" value="InterPro"/>
</dbReference>
<proteinExistence type="predicted"/>
<name>A0A3B0VEU0_9ZZZZ</name>
<feature type="domain" description="RecJ OB" evidence="3">
    <location>
        <begin position="255"/>
        <end position="358"/>
    </location>
</feature>
<dbReference type="Pfam" id="PF17768">
    <property type="entry name" value="RecJ_OB"/>
    <property type="match status" value="1"/>
</dbReference>
<protein>
    <submittedName>
        <fullName evidence="4">Single-stranded-DNA-specific exonuclease RecJ</fullName>
    </submittedName>
</protein>
<organism evidence="4">
    <name type="scientific">hydrothermal vent metagenome</name>
    <dbReference type="NCBI Taxonomy" id="652676"/>
    <lineage>
        <taxon>unclassified sequences</taxon>
        <taxon>metagenomes</taxon>
        <taxon>ecological metagenomes</taxon>
    </lineage>
</organism>
<dbReference type="Gene3D" id="3.90.1640.30">
    <property type="match status" value="1"/>
</dbReference>
<feature type="non-terminal residue" evidence="4">
    <location>
        <position position="1"/>
    </location>
</feature>
<dbReference type="InterPro" id="IPR051673">
    <property type="entry name" value="SSDNA_exonuclease_RecJ"/>
</dbReference>
<evidence type="ECO:0000259" key="3">
    <source>
        <dbReference type="Pfam" id="PF17768"/>
    </source>
</evidence>
<keyword evidence="4" id="KW-0540">Nuclease</keyword>
<keyword evidence="4" id="KW-0269">Exonuclease</keyword>
<dbReference type="SUPFAM" id="SSF64182">
    <property type="entry name" value="DHH phosphoesterases"/>
    <property type="match status" value="1"/>
</dbReference>
<evidence type="ECO:0000313" key="4">
    <source>
        <dbReference type="EMBL" id="VAW37462.1"/>
    </source>
</evidence>
<evidence type="ECO:0000259" key="2">
    <source>
        <dbReference type="Pfam" id="PF02272"/>
    </source>
</evidence>
<dbReference type="InterPro" id="IPR038763">
    <property type="entry name" value="DHH_sf"/>
</dbReference>
<dbReference type="AlphaFoldDB" id="A0A3B0VEU0"/>
<gene>
    <name evidence="4" type="ORF">MNBD_GAMMA01-940</name>
</gene>
<dbReference type="InterPro" id="IPR041122">
    <property type="entry name" value="RecJ_OB"/>
</dbReference>